<keyword evidence="2" id="KW-1185">Reference proteome</keyword>
<proteinExistence type="predicted"/>
<dbReference type="EMBL" id="JBJURJ010000019">
    <property type="protein sequence ID" value="MFM9331522.1"/>
    <property type="molecule type" value="Genomic_DNA"/>
</dbReference>
<organism evidence="1 2">
    <name type="scientific">Paenibacillus mesotrionivorans</name>
    <dbReference type="NCBI Taxonomy" id="3160968"/>
    <lineage>
        <taxon>Bacteria</taxon>
        <taxon>Bacillati</taxon>
        <taxon>Bacillota</taxon>
        <taxon>Bacilli</taxon>
        <taxon>Bacillales</taxon>
        <taxon>Paenibacillaceae</taxon>
        <taxon>Paenibacillus</taxon>
    </lineage>
</organism>
<sequence>MDLANHHHLVPNIFLFVDRKCFGDWKIGKDWIDFHDLTFVISGKARYCINGETYEVEAGDLVYVPENSTREAHTYADSPMHAYPFNFQWATPHNKVHLPFGVVTKKLITTEILDYIQEFKHVWMGKQPFYPLQARAIFELILHRLLSNYYLLSNPVMDPRIKKITTYIEEHYSSDIAISQLAETVNLHPVYLGKLFKECTGSTCKEYLNRIRINNAEMMLSSGDFTVSETAERCGFRDISYFSNMFKLLKGYPPSAVLRKTGLSLFNK</sequence>
<gene>
    <name evidence="1" type="ORF">ACI1P1_24805</name>
</gene>
<evidence type="ECO:0000313" key="2">
    <source>
        <dbReference type="Proteomes" id="UP001631969"/>
    </source>
</evidence>
<protein>
    <submittedName>
        <fullName evidence="1">AraC family transcriptional regulator</fullName>
    </submittedName>
</protein>
<evidence type="ECO:0000313" key="1">
    <source>
        <dbReference type="EMBL" id="MFM9331522.1"/>
    </source>
</evidence>
<name>A0ACC7P4C7_9BACL</name>
<comment type="caution">
    <text evidence="1">The sequence shown here is derived from an EMBL/GenBank/DDBJ whole genome shotgun (WGS) entry which is preliminary data.</text>
</comment>
<reference evidence="1" key="1">
    <citation type="submission" date="2024-12" db="EMBL/GenBank/DDBJ databases">
        <authorList>
            <person name="Wu N."/>
        </authorList>
    </citation>
    <scope>NUCLEOTIDE SEQUENCE</scope>
    <source>
        <strain evidence="1">P15</strain>
    </source>
</reference>
<dbReference type="Proteomes" id="UP001631969">
    <property type="component" value="Unassembled WGS sequence"/>
</dbReference>
<accession>A0ACC7P4C7</accession>